<comment type="caution">
    <text evidence="2">The sequence shown here is derived from an EMBL/GenBank/DDBJ whole genome shotgun (WGS) entry which is preliminary data.</text>
</comment>
<dbReference type="HOGENOM" id="CLU_2494467_0_0_11"/>
<feature type="compositionally biased region" description="Basic and acidic residues" evidence="1">
    <location>
        <begin position="63"/>
        <end position="80"/>
    </location>
</feature>
<protein>
    <submittedName>
        <fullName evidence="2">Uncharacterized protein</fullName>
    </submittedName>
</protein>
<reference evidence="2 3" key="1">
    <citation type="submission" date="2010-12" db="EMBL/GenBank/DDBJ databases">
        <authorList>
            <person name="Muzny D."/>
            <person name="Qin X."/>
            <person name="Deng J."/>
            <person name="Jiang H."/>
            <person name="Liu Y."/>
            <person name="Qu J."/>
            <person name="Song X.-Z."/>
            <person name="Zhang L."/>
            <person name="Thornton R."/>
            <person name="Coyle M."/>
            <person name="Francisco L."/>
            <person name="Jackson L."/>
            <person name="Javaid M."/>
            <person name="Korchina V."/>
            <person name="Kovar C."/>
            <person name="Mata R."/>
            <person name="Mathew T."/>
            <person name="Ngo R."/>
            <person name="Nguyen L."/>
            <person name="Nguyen N."/>
            <person name="Okwuonu G."/>
            <person name="Ongeri F."/>
            <person name="Pham C."/>
            <person name="Simmons D."/>
            <person name="Wilczek-Boney K."/>
            <person name="Hale W."/>
            <person name="Jakkamsetti A."/>
            <person name="Pham P."/>
            <person name="Ruth R."/>
            <person name="San Lucas F."/>
            <person name="Warren J."/>
            <person name="Zhang J."/>
            <person name="Zhao Z."/>
            <person name="Zhou C."/>
            <person name="Zhu D."/>
            <person name="Lee S."/>
            <person name="Bess C."/>
            <person name="Blankenburg K."/>
            <person name="Forbes L."/>
            <person name="Fu Q."/>
            <person name="Gubbala S."/>
            <person name="Hirani K."/>
            <person name="Jayaseelan J.C."/>
            <person name="Lara F."/>
            <person name="Munidasa M."/>
            <person name="Palculict T."/>
            <person name="Patil S."/>
            <person name="Pu L.-L."/>
            <person name="Saada N."/>
            <person name="Tang L."/>
            <person name="Weissenberger G."/>
            <person name="Zhu Y."/>
            <person name="Hemphill L."/>
            <person name="Shang Y."/>
            <person name="Youmans B."/>
            <person name="Ayvaz T."/>
            <person name="Ross M."/>
            <person name="Santibanez J."/>
            <person name="Aqrawi P."/>
            <person name="Gross S."/>
            <person name="Joshi V."/>
            <person name="Fowler G."/>
            <person name="Nazareth L."/>
            <person name="Reid J."/>
            <person name="Worley K."/>
            <person name="Petrosino J."/>
            <person name="Highlander S."/>
            <person name="Gibbs R."/>
        </authorList>
    </citation>
    <scope>NUCLEOTIDE SEQUENCE [LARGE SCALE GENOMIC DNA]</scope>
    <source>
        <strain evidence="2 3">ATCC 51333</strain>
    </source>
</reference>
<feature type="region of interest" description="Disordered" evidence="1">
    <location>
        <begin position="63"/>
        <end position="86"/>
    </location>
</feature>
<dbReference type="Proteomes" id="UP000005573">
    <property type="component" value="Unassembled WGS sequence"/>
</dbReference>
<organism evidence="2 3">
    <name type="scientific">Mobiluncus curtisii ATCC 51333</name>
    <dbReference type="NCBI Taxonomy" id="887326"/>
    <lineage>
        <taxon>Bacteria</taxon>
        <taxon>Bacillati</taxon>
        <taxon>Actinomycetota</taxon>
        <taxon>Actinomycetes</taxon>
        <taxon>Actinomycetales</taxon>
        <taxon>Actinomycetaceae</taxon>
        <taxon>Mobiluncus</taxon>
    </lineage>
</organism>
<sequence length="86" mass="10164">MQCLVQALIYEAGVSPLYRYEMWGGTTPEERYLIDITASHTPLSDKHARNRHLIEARKQQIHLRHEKEKAQKEHENRAKAGEQQLW</sequence>
<name>E6M129_9ACTO</name>
<evidence type="ECO:0000313" key="3">
    <source>
        <dbReference type="Proteomes" id="UP000005573"/>
    </source>
</evidence>
<evidence type="ECO:0000256" key="1">
    <source>
        <dbReference type="SAM" id="MobiDB-lite"/>
    </source>
</evidence>
<proteinExistence type="predicted"/>
<dbReference type="EMBL" id="AEPY01000011">
    <property type="protein sequence ID" value="EFU79659.1"/>
    <property type="molecule type" value="Genomic_DNA"/>
</dbReference>
<accession>E6M129</accession>
<evidence type="ECO:0000313" key="2">
    <source>
        <dbReference type="EMBL" id="EFU79659.1"/>
    </source>
</evidence>
<gene>
    <name evidence="2" type="ORF">HMPREF0388_1762</name>
</gene>
<dbReference type="AlphaFoldDB" id="E6M129"/>